<dbReference type="SUPFAM" id="SSF49373">
    <property type="entry name" value="Invasin/intimin cell-adhesion fragments"/>
    <property type="match status" value="1"/>
</dbReference>
<feature type="compositionally biased region" description="Low complexity" evidence="1">
    <location>
        <begin position="2312"/>
        <end position="2331"/>
    </location>
</feature>
<feature type="signal peptide" evidence="2">
    <location>
        <begin position="1"/>
        <end position="25"/>
    </location>
</feature>
<dbReference type="PANTHER" id="PTHR37833:SF1">
    <property type="entry name" value="SIGNAL PEPTIDE PROTEIN"/>
    <property type="match status" value="1"/>
</dbReference>
<dbReference type="SMART" id="SM00869">
    <property type="entry name" value="Autotransporter"/>
    <property type="match status" value="1"/>
</dbReference>
<accession>A0A1M7KGQ0</accession>
<dbReference type="PROSITE" id="PS50194">
    <property type="entry name" value="FILAMIN_REPEAT"/>
    <property type="match status" value="11"/>
</dbReference>
<sequence length="2597" mass="258931">MRILSYIFAVILFCSAALFANTGYAAPFECEGGSLQPPGGNDTITVDLDTLECFTVFSGEHIELVNNGSVAANTYQILISVDVGSSVTVTGGDSDNGTGTFIAPRCNINTGCTINVVGAYNSQNFGFDIIFPGGGVTTATLSNTFYGASDTTPPSGYSVSLNQDPVNSSNQSAVSFSFSGAETGTTYNYTISSSGGGTNVTGSGTISSASQTISGINVSGLNDGTLTLSATLTDAASNTGTAATDTATKDTAAPSGYSVTFDQDPVTSANQTAVSFTFAGAELAATYNYTISSSGGGTNVTGSGTIALASQTVSSLDVSGLGDGTLTLSVTLTDTNGNTGSTATDTATKSALIPEIAVSGSIGGAVADGGTSAQGSQTAGSPITVTYTVTNSGTGNLTLGTATVSGTPSNVTVNSISAPVSGTVAPGGGTTTFTVQYTPTIAGAFSFNLTFVNNDSDENPYNFTVSGTATGTPEIAVVETGQSQGAVADGGTLAQGTQTAGTALTLTFTVTNSGTDNLTLATATSASPLNVTVNSIGAPGSTTVAPSGGTTTFTVQYTPTVAGNFSFDLSFVNNDLDENPYNFTISGTATGTPEIAVAETGQSQGAVADGGTLAQGTQTAGTALTLTFTVTNSGTDDLTIATATSNTLTNVTVNSIGAPASTTVAPSGGTTTFTVQYTPTVAGAFSFNLSFVNDDSNENPYNFTISGTATGTPEISVSETGQGQGAIADGGTLGQGTQTAGSAVTLTFTVTNSGTDSLTLATATSASPSNVTVNSISAPGSTTVANSGGTTTFTVQYTPTIAGNFSFELSFVNNDTDENPYNFTISGTATGSPEIAVAETGQGQGGVADGGTLSQGSQAAGSALTLTFTLTNSGTDDLTIATATSNSLTNVTVNSISAPASTSLSPSGGTTTFTVQYTPTVAGAFSFNLSFVNDDADENPYNFTISGTATGSPEIAVSGSVGGAVTDGGTNAQGSQAAGTPVSVTYTVTNSGTDTLTIATATSSSLTNVTVNSIGAPSSTSIAAAGGTATFTVQYTPTITGAFSFDLSFVNDDADENPFNFTVSGTASGAPEIDVSSSDGGAVSDGGTNALSGTKVAGTAASVTYTITNSGTGPLTITSPTVASNISSLSNVTVDNLVLGSTTVAPAGGTTTLVVTYTPEIAGAFSFDLALTNTDSDETPYDITVTGTASGTPEIAVSGSVGGAVTDGGTNAQGSQAAGTPVSVTYTVTNSGTDTLTIATATSSSLTNVTVNSIGAPSSTSIAAAGGTATFTVQYTPTITGAFSFDLSFVNDDADENPFNFTVSGTASGAPEIDVSSSDGGAVSDGGTNALSGTKVAGTAASVTYTITNSGTGPLTITSPTVASNISSLSNVTVDSLVLGSTTVAPAGGTTTLIVTYTPENAGAFSFNLALANTDGDETPYDITVSGTASGTPEIDISSSEGGTLTNGGTNTLTATKSAGAATSLTYTITNTGTDALLLSAPTIAANVSAQSNVTVNSLTLTSTTVAAAGGTTDLTINYTPSVSGAFSFDLSLASNDADENPFDVTISGTASALPEIGLSSNDGGTVSSGGTNTLAQVRTAGAATTVVYTISNTGLAPLSLTTPTVAGNVSGLSNVVVNGLSLGATSVAASGSTTLTVTFTPQLAGAFGFSFSLANSDSDENPYAVTVSGTAGGIPEIAISSSEGGAVASGGTDTVSSSPVAASAASIVYTITNSGTEALTLTSPTVAGNVSSTSNVTVDSMTLAATSVPANGGTTTLTVGYTPTASGNFAFSFTLANNDPDENPYSINVSGRAASQPTPDLTVWAPGGGEVSNGSQQTVPTPPSAGAVATMTYTITNPGGSPLSITQPTVGSSISGQFNVDVRSISLSLSVMRRASRYSIMTAGLSRQAAGMEKVALTMAAAAADTVVIPAGGTATLAIDYVPVSLGDYGFTLSLTSDDPTTPVFRVTTAGTAVGNAEMAVSSSEGGAISNGGQDSIKGNRPQDVKSTVTYTITNSGNADLVLTPPSIASSVSALTNVTVDSLTLSAATLPASGGSATLAVTYTPKGPGSFGFTLSLANNDPDDNPFVINAAGNALGLASGLIAVSGSDQEAVINQRFGSPLVATVVDSSGQGIPDVSVTFTAPSTGASLTFESSGGPSETVTTNAAGVATSSAMTANETASTYLGGRSFAAYDVIASSAGLSSVSFSLTNGRDSAADVKKTQDVIATFVTRRADRIVNAQPELVRRLMGGPFGQQSGVNALNFNASPGSFNSSFQFSLRSFMNRMQQPAESRAKFDKPANDRFAVFDTFTKKQETGEESSNPLLTNAYAQSAASEAQEATEAALAANNAPEDGEGGEPQSGFDLWLQGSFNKSSSGSNKGTSGIFFAGVDYRFADSALVGIMGQLDITDEENRAANTAADGTGWMVGPYTVIRLHQNLYFDARATYGQSYNRVNALGLFYDDFTTNRLLLQSGLTGDFQFGDLAFNPFAKVTYYWEEQEGYTDTLGNWIPSQDFDLGRLEFGPQVTWDIPTDDGLQLALMFGFSGIYDFDLLQSEAVSDPSLESANQRFRAKAKGGVAVVVPGRNIQVKGEGYYDGIGAKDFEAFGGALRLSVPF</sequence>
<dbReference type="PROSITE" id="PS51208">
    <property type="entry name" value="AUTOTRANSPORTER"/>
    <property type="match status" value="1"/>
</dbReference>
<dbReference type="SUPFAM" id="SSF103515">
    <property type="entry name" value="Autotransporter"/>
    <property type="match status" value="1"/>
</dbReference>
<dbReference type="EMBL" id="FRBW01000003">
    <property type="protein sequence ID" value="SHM64461.1"/>
    <property type="molecule type" value="Genomic_DNA"/>
</dbReference>
<protein>
    <submittedName>
        <fullName evidence="4">Uncharacterized conserved protein</fullName>
    </submittedName>
</protein>
<dbReference type="PANTHER" id="PTHR37833">
    <property type="entry name" value="LIPOPROTEIN-RELATED"/>
    <property type="match status" value="1"/>
</dbReference>
<evidence type="ECO:0000259" key="3">
    <source>
        <dbReference type="PROSITE" id="PS51208"/>
    </source>
</evidence>
<gene>
    <name evidence="4" type="ORF">SAMN05444272_2835</name>
</gene>
<dbReference type="InterPro" id="IPR005546">
    <property type="entry name" value="Autotransporte_beta"/>
</dbReference>
<feature type="chain" id="PRO_5012274734" evidence="2">
    <location>
        <begin position="26"/>
        <end position="2597"/>
    </location>
</feature>
<evidence type="ECO:0000256" key="1">
    <source>
        <dbReference type="SAM" id="MobiDB-lite"/>
    </source>
</evidence>
<dbReference type="InterPro" id="IPR017868">
    <property type="entry name" value="Filamin/ABP280_repeat-like"/>
</dbReference>
<dbReference type="STRING" id="735517.SAMN05444272_2835"/>
<dbReference type="Proteomes" id="UP000186002">
    <property type="component" value="Unassembled WGS sequence"/>
</dbReference>
<dbReference type="InterPro" id="IPR008964">
    <property type="entry name" value="Invasin/intimin_cell_adhesion"/>
</dbReference>
<evidence type="ECO:0000313" key="4">
    <source>
        <dbReference type="EMBL" id="SHM64461.1"/>
    </source>
</evidence>
<dbReference type="InterPro" id="IPR036709">
    <property type="entry name" value="Autotransporte_beta_dom_sf"/>
</dbReference>
<evidence type="ECO:0000256" key="2">
    <source>
        <dbReference type="SAM" id="SignalP"/>
    </source>
</evidence>
<feature type="region of interest" description="Disordered" evidence="1">
    <location>
        <begin position="2312"/>
        <end position="2343"/>
    </location>
</feature>
<feature type="domain" description="Autotransporter" evidence="3">
    <location>
        <begin position="2339"/>
        <end position="2597"/>
    </location>
</feature>
<feature type="region of interest" description="Disordered" evidence="1">
    <location>
        <begin position="1965"/>
        <end position="1984"/>
    </location>
</feature>
<proteinExistence type="predicted"/>
<evidence type="ECO:0000313" key="5">
    <source>
        <dbReference type="Proteomes" id="UP000186002"/>
    </source>
</evidence>
<keyword evidence="5" id="KW-1185">Reference proteome</keyword>
<dbReference type="NCBIfam" id="NF012200">
    <property type="entry name" value="choice_anch_D"/>
    <property type="match status" value="10"/>
</dbReference>
<name>A0A1M7KGQ0_9HYPH</name>
<reference evidence="4 5" key="1">
    <citation type="submission" date="2016-11" db="EMBL/GenBank/DDBJ databases">
        <authorList>
            <person name="Jaros S."/>
            <person name="Januszkiewicz K."/>
            <person name="Wedrychowicz H."/>
        </authorList>
    </citation>
    <scope>NUCLEOTIDE SEQUENCE [LARGE SCALE GENOMIC DNA]</scope>
    <source>
        <strain evidence="4 5">DSM 22153</strain>
    </source>
</reference>
<organism evidence="4 5">
    <name type="scientific">Roseibium suaedae</name>
    <dbReference type="NCBI Taxonomy" id="735517"/>
    <lineage>
        <taxon>Bacteria</taxon>
        <taxon>Pseudomonadati</taxon>
        <taxon>Pseudomonadota</taxon>
        <taxon>Alphaproteobacteria</taxon>
        <taxon>Hyphomicrobiales</taxon>
        <taxon>Stappiaceae</taxon>
        <taxon>Roseibium</taxon>
    </lineage>
</organism>
<keyword evidence="2" id="KW-0732">Signal</keyword>
<dbReference type="Gene3D" id="2.60.40.10">
    <property type="entry name" value="Immunoglobulins"/>
    <property type="match status" value="14"/>
</dbReference>
<dbReference type="InterPro" id="IPR013783">
    <property type="entry name" value="Ig-like_fold"/>
</dbReference>